<dbReference type="Proteomes" id="UP000233597">
    <property type="component" value="Unassembled WGS sequence"/>
</dbReference>
<comment type="caution">
    <text evidence="2">The sequence shown here is derived from an EMBL/GenBank/DDBJ whole genome shotgun (WGS) entry which is preliminary data.</text>
</comment>
<protein>
    <submittedName>
        <fullName evidence="2">Peptidase M15A</fullName>
    </submittedName>
</protein>
<dbReference type="Pfam" id="PF08291">
    <property type="entry name" value="Peptidase_M15_3"/>
    <property type="match status" value="1"/>
</dbReference>
<dbReference type="AlphaFoldDB" id="A0A2N3KY45"/>
<feature type="domain" description="Peptidase M15A C-terminal" evidence="1">
    <location>
        <begin position="13"/>
        <end position="132"/>
    </location>
</feature>
<evidence type="ECO:0000313" key="2">
    <source>
        <dbReference type="EMBL" id="PKR55494.1"/>
    </source>
</evidence>
<proteinExistence type="predicted"/>
<gene>
    <name evidence="2" type="ORF">COO20_04810</name>
</gene>
<accession>A0A2N3KY45</accession>
<dbReference type="InterPro" id="IPR009045">
    <property type="entry name" value="Zn_M74/Hedgehog-like"/>
</dbReference>
<name>A0A2N3KY45_9PROT</name>
<evidence type="ECO:0000313" key="3">
    <source>
        <dbReference type="Proteomes" id="UP000233597"/>
    </source>
</evidence>
<organism evidence="2 3">
    <name type="scientific">Thalassospira marina</name>
    <dbReference type="NCBI Taxonomy" id="2048283"/>
    <lineage>
        <taxon>Bacteria</taxon>
        <taxon>Pseudomonadati</taxon>
        <taxon>Pseudomonadota</taxon>
        <taxon>Alphaproteobacteria</taxon>
        <taxon>Rhodospirillales</taxon>
        <taxon>Thalassospiraceae</taxon>
        <taxon>Thalassospira</taxon>
    </lineage>
</organism>
<dbReference type="InterPro" id="IPR013230">
    <property type="entry name" value="Peptidase_M15A_C"/>
</dbReference>
<dbReference type="RefSeq" id="WP_101264542.1">
    <property type="nucleotide sequence ID" value="NZ_NWTK01000002.1"/>
</dbReference>
<evidence type="ECO:0000259" key="1">
    <source>
        <dbReference type="Pfam" id="PF08291"/>
    </source>
</evidence>
<dbReference type="EMBL" id="NWTK01000002">
    <property type="protein sequence ID" value="PKR55494.1"/>
    <property type="molecule type" value="Genomic_DNA"/>
</dbReference>
<sequence>MSPHDLNLRLSRNFTLREAVRSQTASRLGIDNTPPLEVIPKLVRVAEHVLEPIRAHAGVGYSPNSFFRCLELNRAIGSKDTSQHIKGEAVDVEVPGISNFDLANWVSQNLDFDQLILECYQPGDLHSGWVHISYVSVAENRREILHYNGKFYARWLP</sequence>
<dbReference type="Gene3D" id="3.30.1380.10">
    <property type="match status" value="1"/>
</dbReference>
<reference evidence="2 3" key="1">
    <citation type="submission" date="2017-09" db="EMBL/GenBank/DDBJ databases">
        <title>Biodiversity and function of Thalassospira species in the particle-attached aromatic-hydrocarbon-degrading consortia from the surface seawater of the South China Sea.</title>
        <authorList>
            <person name="Dong C."/>
            <person name="Liu R."/>
            <person name="Shao Z."/>
        </authorList>
    </citation>
    <scope>NUCLEOTIDE SEQUENCE [LARGE SCALE GENOMIC DNA]</scope>
    <source>
        <strain evidence="2 3">CSC1P2</strain>
    </source>
</reference>
<dbReference type="SUPFAM" id="SSF55166">
    <property type="entry name" value="Hedgehog/DD-peptidase"/>
    <property type="match status" value="1"/>
</dbReference>
<dbReference type="OrthoDB" id="7171572at2"/>